<dbReference type="GO" id="GO:0016491">
    <property type="term" value="F:oxidoreductase activity"/>
    <property type="evidence" value="ECO:0007669"/>
    <property type="project" value="UniProtKB-KW"/>
</dbReference>
<evidence type="ECO:0000313" key="3">
    <source>
        <dbReference type="EMBL" id="GIF83530.1"/>
    </source>
</evidence>
<dbReference type="InterPro" id="IPR002347">
    <property type="entry name" value="SDR_fam"/>
</dbReference>
<dbReference type="Gene3D" id="3.40.50.720">
    <property type="entry name" value="NAD(P)-binding Rossmann-like Domain"/>
    <property type="match status" value="1"/>
</dbReference>
<dbReference type="PANTHER" id="PTHR24320:SF274">
    <property type="entry name" value="CHAIN DEHYDROGENASE, PUTATIVE (AFU_ORTHOLOGUE AFUA_4G00440)-RELATED"/>
    <property type="match status" value="1"/>
</dbReference>
<sequence length="260" mass="27096">MLILVTGSTDGIGLRTATALADAGHRVVAHARDEPKAAELKARAPELHAVLVGDLASLRQTRALARAATAFGVFDAVVHNAGVSRMDAPQPLLTEDGLETTFQVNVLAPYTLTALMPPPRRLVYVSSAMAADGVIDLATAGSPQPWHGVTAYCTSKLYVLMLAFAVARHWPGVRSNATDPGWVATRMGGPQAPIGPDQGARPQVRLAGGDADELGSGRFVTDRGWQPSGAACDPAVQDELLSACARLSGVTLPPAARLAR</sequence>
<proteinExistence type="inferred from homology"/>
<protein>
    <submittedName>
        <fullName evidence="3">Short-chain dehydrogenase</fullName>
    </submittedName>
</protein>
<dbReference type="AlphaFoldDB" id="A0A8J3NJJ4"/>
<comment type="caution">
    <text evidence="3">The sequence shown here is derived from an EMBL/GenBank/DDBJ whole genome shotgun (WGS) entry which is preliminary data.</text>
</comment>
<accession>A0A8J3NJJ4</accession>
<reference evidence="3 4" key="1">
    <citation type="submission" date="2021-01" db="EMBL/GenBank/DDBJ databases">
        <title>Whole genome shotgun sequence of Catellatospora bangladeshensis NBRC 107357.</title>
        <authorList>
            <person name="Komaki H."/>
            <person name="Tamura T."/>
        </authorList>
    </citation>
    <scope>NUCLEOTIDE SEQUENCE [LARGE SCALE GENOMIC DNA]</scope>
    <source>
        <strain evidence="3 4">NBRC 107357</strain>
    </source>
</reference>
<dbReference type="SUPFAM" id="SSF51735">
    <property type="entry name" value="NAD(P)-binding Rossmann-fold domains"/>
    <property type="match status" value="1"/>
</dbReference>
<name>A0A8J3NJJ4_9ACTN</name>
<evidence type="ECO:0000313" key="4">
    <source>
        <dbReference type="Proteomes" id="UP000601223"/>
    </source>
</evidence>
<evidence type="ECO:0000256" key="1">
    <source>
        <dbReference type="ARBA" id="ARBA00006484"/>
    </source>
</evidence>
<dbReference type="PRINTS" id="PR00081">
    <property type="entry name" value="GDHRDH"/>
</dbReference>
<dbReference type="PANTHER" id="PTHR24320">
    <property type="entry name" value="RETINOL DEHYDROGENASE"/>
    <property type="match status" value="1"/>
</dbReference>
<dbReference type="Proteomes" id="UP000601223">
    <property type="component" value="Unassembled WGS sequence"/>
</dbReference>
<comment type="similarity">
    <text evidence="1">Belongs to the short-chain dehydrogenases/reductases (SDR) family.</text>
</comment>
<organism evidence="3 4">
    <name type="scientific">Catellatospora bangladeshensis</name>
    <dbReference type="NCBI Taxonomy" id="310355"/>
    <lineage>
        <taxon>Bacteria</taxon>
        <taxon>Bacillati</taxon>
        <taxon>Actinomycetota</taxon>
        <taxon>Actinomycetes</taxon>
        <taxon>Micromonosporales</taxon>
        <taxon>Micromonosporaceae</taxon>
        <taxon>Catellatospora</taxon>
    </lineage>
</organism>
<gene>
    <name evidence="3" type="ORF">Cba03nite_48790</name>
</gene>
<keyword evidence="4" id="KW-1185">Reference proteome</keyword>
<dbReference type="EMBL" id="BONF01000029">
    <property type="protein sequence ID" value="GIF83530.1"/>
    <property type="molecule type" value="Genomic_DNA"/>
</dbReference>
<keyword evidence="2" id="KW-0560">Oxidoreductase</keyword>
<dbReference type="InterPro" id="IPR036291">
    <property type="entry name" value="NAD(P)-bd_dom_sf"/>
</dbReference>
<dbReference type="Pfam" id="PF00106">
    <property type="entry name" value="adh_short"/>
    <property type="match status" value="1"/>
</dbReference>
<evidence type="ECO:0000256" key="2">
    <source>
        <dbReference type="ARBA" id="ARBA00023002"/>
    </source>
</evidence>
<dbReference type="RefSeq" id="WP_203750498.1">
    <property type="nucleotide sequence ID" value="NZ_BONF01000029.1"/>
</dbReference>